<keyword evidence="4 5" id="KW-0808">Transferase</keyword>
<evidence type="ECO:0000313" key="9">
    <source>
        <dbReference type="Proteomes" id="UP001523528"/>
    </source>
</evidence>
<evidence type="ECO:0000259" key="7">
    <source>
        <dbReference type="Pfam" id="PF02749"/>
    </source>
</evidence>
<dbReference type="NCBIfam" id="TIGR01334">
    <property type="entry name" value="modD"/>
    <property type="match status" value="1"/>
</dbReference>
<dbReference type="CDD" id="cd01573">
    <property type="entry name" value="modD_like"/>
    <property type="match status" value="1"/>
</dbReference>
<dbReference type="InterPro" id="IPR022412">
    <property type="entry name" value="Quinolinate_PRibosylTrfase_N"/>
</dbReference>
<feature type="domain" description="Quinolinate phosphoribosyl transferase C-terminal" evidence="6">
    <location>
        <begin position="106"/>
        <end position="277"/>
    </location>
</feature>
<evidence type="ECO:0000256" key="1">
    <source>
        <dbReference type="ARBA" id="ARBA00009400"/>
    </source>
</evidence>
<dbReference type="PIRSF" id="PIRSF006250">
    <property type="entry name" value="NadC_ModD"/>
    <property type="match status" value="1"/>
</dbReference>
<feature type="domain" description="Quinolinate phosphoribosyl transferase N-terminal" evidence="7">
    <location>
        <begin position="21"/>
        <end position="103"/>
    </location>
</feature>
<evidence type="ECO:0000259" key="6">
    <source>
        <dbReference type="Pfam" id="PF01729"/>
    </source>
</evidence>
<evidence type="ECO:0000256" key="4">
    <source>
        <dbReference type="ARBA" id="ARBA00022679"/>
    </source>
</evidence>
<dbReference type="EMBL" id="JAMYZZ010000007">
    <property type="protein sequence ID" value="MCP1258129.1"/>
    <property type="molecule type" value="Genomic_DNA"/>
</dbReference>
<dbReference type="InterPro" id="IPR037128">
    <property type="entry name" value="Quinolinate_PRibosylTase_N_sf"/>
</dbReference>
<dbReference type="PANTHER" id="PTHR32179">
    <property type="entry name" value="NICOTINATE-NUCLEOTIDE PYROPHOSPHORYLASE [CARBOXYLATING]"/>
    <property type="match status" value="1"/>
</dbReference>
<dbReference type="Gene3D" id="3.90.1170.20">
    <property type="entry name" value="Quinolinate phosphoribosyl transferase, N-terminal domain"/>
    <property type="match status" value="1"/>
</dbReference>
<sequence>MLHVPTGLIESILAEDAPCGDLTTRSLGLCGQEARISFTARMPQIVACSEVAAALFRHVGARVCFSAPAGQWAGEGESILRVEGPAEALFLAWKQAQTLMEWAGGIASDAHAIVQAARSVRSDVAVACTRKAPPGMRGLAMRSIMAGGAVMHRTDLSETVLVFPEHRAFLPAGGHAAVARLKQILPERKIVVEVTSIDEAMSFLKDKPDILQLEKFPLQAVSELKGMLDDLELPEQVPLLAVSGAVGPDNAADYVRAGASILVTSHPYFAKPRDIQVRIDPISSI</sequence>
<dbReference type="Pfam" id="PF02749">
    <property type="entry name" value="QRPTase_N"/>
    <property type="match status" value="1"/>
</dbReference>
<dbReference type="InterPro" id="IPR006242">
    <property type="entry name" value="ModD"/>
</dbReference>
<evidence type="ECO:0000256" key="2">
    <source>
        <dbReference type="ARBA" id="ARBA00019205"/>
    </source>
</evidence>
<dbReference type="RefSeq" id="WP_165990877.1">
    <property type="nucleotide sequence ID" value="NZ_JAMYZY010000008.1"/>
</dbReference>
<keyword evidence="3 5" id="KW-0328">Glycosyltransferase</keyword>
<dbReference type="Pfam" id="PF01729">
    <property type="entry name" value="QRPTase_C"/>
    <property type="match status" value="1"/>
</dbReference>
<evidence type="ECO:0000313" key="8">
    <source>
        <dbReference type="EMBL" id="MCP1258129.1"/>
    </source>
</evidence>
<accession>A0ABT1F1I9</accession>
<dbReference type="InterPro" id="IPR002638">
    <property type="entry name" value="Quinolinate_PRibosylTrfase_C"/>
</dbReference>
<dbReference type="InterPro" id="IPR036068">
    <property type="entry name" value="Nicotinate_pribotase-like_C"/>
</dbReference>
<dbReference type="InterPro" id="IPR027277">
    <property type="entry name" value="NadC/ModD"/>
</dbReference>
<evidence type="ECO:0000256" key="5">
    <source>
        <dbReference type="PIRNR" id="PIRNR006250"/>
    </source>
</evidence>
<comment type="similarity">
    <text evidence="1 5">Belongs to the NadC/ModD family.</text>
</comment>
<organism evidence="8 9">
    <name type="scientific">Acetobacter lambici</name>
    <dbReference type="NCBI Taxonomy" id="1332824"/>
    <lineage>
        <taxon>Bacteria</taxon>
        <taxon>Pseudomonadati</taxon>
        <taxon>Pseudomonadota</taxon>
        <taxon>Alphaproteobacteria</taxon>
        <taxon>Acetobacterales</taxon>
        <taxon>Acetobacteraceae</taxon>
        <taxon>Acetobacter</taxon>
    </lineage>
</organism>
<evidence type="ECO:0000256" key="3">
    <source>
        <dbReference type="ARBA" id="ARBA00022676"/>
    </source>
</evidence>
<keyword evidence="9" id="KW-1185">Reference proteome</keyword>
<dbReference type="Gene3D" id="3.20.20.70">
    <property type="entry name" value="Aldolase class I"/>
    <property type="match status" value="1"/>
</dbReference>
<dbReference type="InterPro" id="IPR013785">
    <property type="entry name" value="Aldolase_TIM"/>
</dbReference>
<proteinExistence type="inferred from homology"/>
<reference evidence="8 9" key="1">
    <citation type="submission" date="2022-06" db="EMBL/GenBank/DDBJ databases">
        <title>Acetobacer genomes from food samples.</title>
        <authorList>
            <person name="Sombolestani A."/>
        </authorList>
    </citation>
    <scope>NUCLEOTIDE SEQUENCE [LARGE SCALE GENOMIC DNA]</scope>
    <source>
        <strain evidence="8 9">R-83285</strain>
    </source>
</reference>
<dbReference type="PANTHER" id="PTHR32179:SF4">
    <property type="entry name" value="PYROPHOSPHORYLASE MODD-RELATED"/>
    <property type="match status" value="1"/>
</dbReference>
<name>A0ABT1F1I9_9PROT</name>
<dbReference type="SUPFAM" id="SSF51690">
    <property type="entry name" value="Nicotinate/Quinolinate PRTase C-terminal domain-like"/>
    <property type="match status" value="1"/>
</dbReference>
<gene>
    <name evidence="8" type="primary">modD</name>
    <name evidence="8" type="ORF">NKW50_05940</name>
</gene>
<dbReference type="SUPFAM" id="SSF54675">
    <property type="entry name" value="Nicotinate/Quinolinate PRTase N-terminal domain-like"/>
    <property type="match status" value="1"/>
</dbReference>
<comment type="caution">
    <text evidence="8">The sequence shown here is derived from an EMBL/GenBank/DDBJ whole genome shotgun (WGS) entry which is preliminary data.</text>
</comment>
<protein>
    <recommendedName>
        <fullName evidence="2">Putative pyrophosphorylase ModD</fullName>
    </recommendedName>
</protein>
<dbReference type="Proteomes" id="UP001523528">
    <property type="component" value="Unassembled WGS sequence"/>
</dbReference>